<feature type="region of interest" description="Disordered" evidence="2">
    <location>
        <begin position="34"/>
        <end position="61"/>
    </location>
</feature>
<evidence type="ECO:0000256" key="1">
    <source>
        <dbReference type="SAM" id="Coils"/>
    </source>
</evidence>
<feature type="compositionally biased region" description="Basic and acidic residues" evidence="2">
    <location>
        <begin position="173"/>
        <end position="191"/>
    </location>
</feature>
<feature type="compositionally biased region" description="Acidic residues" evidence="2">
    <location>
        <begin position="160"/>
        <end position="172"/>
    </location>
</feature>
<proteinExistence type="predicted"/>
<dbReference type="AlphaFoldDB" id="A0A6C0IEI1"/>
<feature type="region of interest" description="Disordered" evidence="2">
    <location>
        <begin position="120"/>
        <end position="230"/>
    </location>
</feature>
<feature type="compositionally biased region" description="Basic and acidic residues" evidence="2">
    <location>
        <begin position="199"/>
        <end position="210"/>
    </location>
</feature>
<accession>A0A6C0IEI1</accession>
<sequence length="290" mass="32931">MSEMTSVLAMLNELKQKLEARDALLDKLQAATLKKTDKSKKAEKSKKADKSTESDNDEKPKRALNEGIKAWHVFLKRVRALMVEMDMGFSIPTEITQFCSALKAKNGDYESWSNEDILEERENWQKPEKSKQEIAGKNSKKTSAASSVAEPKKKALPVSDAEDCVSDSDDEPEPVKKVVEEVKKVVEEKAKKSPGRPKKVVEETPKETPKKAGRPKKAKEPEDDENRKYELEGFKHLGKMYTKTDHHDVIDEDNGVYVGRWNEDTNQIDKTFPQPAYVKKMIAEMDSDDE</sequence>
<protein>
    <submittedName>
        <fullName evidence="3">Uncharacterized protein</fullName>
    </submittedName>
</protein>
<reference evidence="3" key="1">
    <citation type="journal article" date="2020" name="Nature">
        <title>Giant virus diversity and host interactions through global metagenomics.</title>
        <authorList>
            <person name="Schulz F."/>
            <person name="Roux S."/>
            <person name="Paez-Espino D."/>
            <person name="Jungbluth S."/>
            <person name="Walsh D.A."/>
            <person name="Denef V.J."/>
            <person name="McMahon K.D."/>
            <person name="Konstantinidis K.T."/>
            <person name="Eloe-Fadrosh E.A."/>
            <person name="Kyrpides N.C."/>
            <person name="Woyke T."/>
        </authorList>
    </citation>
    <scope>NUCLEOTIDE SEQUENCE</scope>
    <source>
        <strain evidence="3">GVMAG-M-3300023184-77</strain>
    </source>
</reference>
<evidence type="ECO:0000313" key="3">
    <source>
        <dbReference type="EMBL" id="QHT91494.1"/>
    </source>
</evidence>
<feature type="compositionally biased region" description="Basic and acidic residues" evidence="2">
    <location>
        <begin position="120"/>
        <end position="134"/>
    </location>
</feature>
<keyword evidence="1" id="KW-0175">Coiled coil</keyword>
<evidence type="ECO:0000256" key="2">
    <source>
        <dbReference type="SAM" id="MobiDB-lite"/>
    </source>
</evidence>
<feature type="coiled-coil region" evidence="1">
    <location>
        <begin position="1"/>
        <end position="31"/>
    </location>
</feature>
<organism evidence="3">
    <name type="scientific">viral metagenome</name>
    <dbReference type="NCBI Taxonomy" id="1070528"/>
    <lineage>
        <taxon>unclassified sequences</taxon>
        <taxon>metagenomes</taxon>
        <taxon>organismal metagenomes</taxon>
    </lineage>
</organism>
<dbReference type="EMBL" id="MN740165">
    <property type="protein sequence ID" value="QHT91494.1"/>
    <property type="molecule type" value="Genomic_DNA"/>
</dbReference>
<name>A0A6C0IEI1_9ZZZZ</name>